<feature type="transmembrane region" description="Helical" evidence="8">
    <location>
        <begin position="458"/>
        <end position="481"/>
    </location>
</feature>
<keyword evidence="7 8" id="KW-0472">Membrane</keyword>
<comment type="subcellular location">
    <subcellularLocation>
        <location evidence="1">Membrane</location>
        <topology evidence="1">Multi-pass membrane protein</topology>
    </subcellularLocation>
</comment>
<keyword evidence="4 8" id="KW-0812">Transmembrane</keyword>
<evidence type="ECO:0000256" key="4">
    <source>
        <dbReference type="ARBA" id="ARBA00022692"/>
    </source>
</evidence>
<dbReference type="Pfam" id="PF00999">
    <property type="entry name" value="Na_H_Exchanger"/>
    <property type="match status" value="2"/>
</dbReference>
<keyword evidence="2" id="KW-0813">Transport</keyword>
<feature type="transmembrane region" description="Helical" evidence="8">
    <location>
        <begin position="286"/>
        <end position="313"/>
    </location>
</feature>
<dbReference type="InterPro" id="IPR006153">
    <property type="entry name" value="Cation/H_exchanger_TM"/>
</dbReference>
<feature type="transmembrane region" description="Helical" evidence="8">
    <location>
        <begin position="71"/>
        <end position="92"/>
    </location>
</feature>
<evidence type="ECO:0000256" key="6">
    <source>
        <dbReference type="ARBA" id="ARBA00023065"/>
    </source>
</evidence>
<feature type="domain" description="Cation/H+ exchanger transmembrane" evidence="9">
    <location>
        <begin position="185"/>
        <end position="482"/>
    </location>
</feature>
<evidence type="ECO:0000256" key="7">
    <source>
        <dbReference type="ARBA" id="ARBA00023136"/>
    </source>
</evidence>
<keyword evidence="5 8" id="KW-1133">Transmembrane helix</keyword>
<dbReference type="GeneID" id="98126403"/>
<feature type="transmembrane region" description="Helical" evidence="8">
    <location>
        <begin position="45"/>
        <end position="65"/>
    </location>
</feature>
<feature type="transmembrane region" description="Helical" evidence="8">
    <location>
        <begin position="188"/>
        <end position="210"/>
    </location>
</feature>
<feature type="transmembrane region" description="Helical" evidence="8">
    <location>
        <begin position="244"/>
        <end position="266"/>
    </location>
</feature>
<keyword evidence="11" id="KW-1185">Reference proteome</keyword>
<name>A0ABR4DC39_9PEZI</name>
<dbReference type="EMBL" id="JAZGUE010000004">
    <property type="protein sequence ID" value="KAL2267910.1"/>
    <property type="molecule type" value="Genomic_DNA"/>
</dbReference>
<dbReference type="Proteomes" id="UP001600064">
    <property type="component" value="Unassembled WGS sequence"/>
</dbReference>
<keyword evidence="6" id="KW-0406">Ion transport</keyword>
<sequence>MAAHENSTFLEYREPNVIRILTLISFFLFLALAEWLADRFLRAPLVGQIIVGLLYGLPLANILVLDWQETFLALGYLGLILIIFEGGLTIRLDLLRRNLVLSVAAALIGVLAPIALSFALLYAGFGSAPLEAFIVGTALCSTSLGTTFAILSSASKAKTHPSETQADSDQTLCAGPSRTGVDYSQTRVGTVLVSAALIDDVCGLVLISVIHNLRDVAGLEAAGTSSGHEASSSPSLGWIIGRPVLASALLALLTPAVAMFAAGPAYRRFFEPRIRAARRWARLANVLLMAVVLSAFLAIAAYAGASMLLGAFLAGAFLSSLPPQAPAEPQPSGTDGDGAPGFADTFDHYLGAPQRFVFQPLFFASIGFAIPFGELWAGEVIWKGIVYTVLMALGKLMVGVVVPAWDLLAHRLLKHQQPHALGWRPAALLGAAMVARGEIGLLVIQVGLNETPFLSQKAFAIGVWAIVLNTILGPVMVGALLTRAGTDIAADVRWGVQAKTG</sequence>
<dbReference type="InterPro" id="IPR038770">
    <property type="entry name" value="Na+/solute_symporter_sf"/>
</dbReference>
<feature type="transmembrane region" description="Helical" evidence="8">
    <location>
        <begin position="384"/>
        <end position="405"/>
    </location>
</feature>
<feature type="transmembrane region" description="Helical" evidence="8">
    <location>
        <begin position="99"/>
        <end position="124"/>
    </location>
</feature>
<evidence type="ECO:0000313" key="10">
    <source>
        <dbReference type="EMBL" id="KAL2267910.1"/>
    </source>
</evidence>
<feature type="transmembrane region" description="Helical" evidence="8">
    <location>
        <begin position="130"/>
        <end position="151"/>
    </location>
</feature>
<dbReference type="RefSeq" id="XP_070866637.1">
    <property type="nucleotide sequence ID" value="XM_071011759.1"/>
</dbReference>
<evidence type="ECO:0000256" key="2">
    <source>
        <dbReference type="ARBA" id="ARBA00022448"/>
    </source>
</evidence>
<evidence type="ECO:0000256" key="8">
    <source>
        <dbReference type="SAM" id="Phobius"/>
    </source>
</evidence>
<evidence type="ECO:0000256" key="5">
    <source>
        <dbReference type="ARBA" id="ARBA00022989"/>
    </source>
</evidence>
<evidence type="ECO:0000259" key="9">
    <source>
        <dbReference type="Pfam" id="PF00999"/>
    </source>
</evidence>
<gene>
    <name evidence="10" type="ORF">VTJ83DRAFT_5187</name>
</gene>
<evidence type="ECO:0000313" key="11">
    <source>
        <dbReference type="Proteomes" id="UP001600064"/>
    </source>
</evidence>
<feature type="transmembrane region" description="Helical" evidence="8">
    <location>
        <begin position="16"/>
        <end position="33"/>
    </location>
</feature>
<feature type="transmembrane region" description="Helical" evidence="8">
    <location>
        <begin position="356"/>
        <end position="377"/>
    </location>
</feature>
<evidence type="ECO:0000256" key="3">
    <source>
        <dbReference type="ARBA" id="ARBA00022449"/>
    </source>
</evidence>
<dbReference type="PANTHER" id="PTHR43562">
    <property type="entry name" value="NAPA-TYPE SODIUM/HYDROGEN ANTIPORTER"/>
    <property type="match status" value="1"/>
</dbReference>
<organism evidence="10 11">
    <name type="scientific">Remersonia thermophila</name>
    <dbReference type="NCBI Taxonomy" id="72144"/>
    <lineage>
        <taxon>Eukaryota</taxon>
        <taxon>Fungi</taxon>
        <taxon>Dikarya</taxon>
        <taxon>Ascomycota</taxon>
        <taxon>Pezizomycotina</taxon>
        <taxon>Sordariomycetes</taxon>
        <taxon>Sordariomycetidae</taxon>
        <taxon>Sordariales</taxon>
        <taxon>Sordariales incertae sedis</taxon>
        <taxon>Remersonia</taxon>
    </lineage>
</organism>
<feature type="domain" description="Cation/H+ exchanger transmembrane" evidence="9">
    <location>
        <begin position="29"/>
        <end position="160"/>
    </location>
</feature>
<dbReference type="PANTHER" id="PTHR43562:SF2">
    <property type="entry name" value="SODIUM-HYDROGEN ANTIPORTER"/>
    <property type="match status" value="1"/>
</dbReference>
<keyword evidence="3" id="KW-0050">Antiport</keyword>
<evidence type="ECO:0000256" key="1">
    <source>
        <dbReference type="ARBA" id="ARBA00004141"/>
    </source>
</evidence>
<proteinExistence type="predicted"/>
<protein>
    <recommendedName>
        <fullName evidence="9">Cation/H+ exchanger transmembrane domain-containing protein</fullName>
    </recommendedName>
</protein>
<comment type="caution">
    <text evidence="10">The sequence shown here is derived from an EMBL/GenBank/DDBJ whole genome shotgun (WGS) entry which is preliminary data.</text>
</comment>
<dbReference type="Gene3D" id="1.20.1530.20">
    <property type="match status" value="2"/>
</dbReference>
<reference evidence="10 11" key="1">
    <citation type="journal article" date="2024" name="Commun. Biol.">
        <title>Comparative genomic analysis of thermophilic fungi reveals convergent evolutionary adaptations and gene losses.</title>
        <authorList>
            <person name="Steindorff A.S."/>
            <person name="Aguilar-Pontes M.V."/>
            <person name="Robinson A.J."/>
            <person name="Andreopoulos B."/>
            <person name="LaButti K."/>
            <person name="Kuo A."/>
            <person name="Mondo S."/>
            <person name="Riley R."/>
            <person name="Otillar R."/>
            <person name="Haridas S."/>
            <person name="Lipzen A."/>
            <person name="Grimwood J."/>
            <person name="Schmutz J."/>
            <person name="Clum A."/>
            <person name="Reid I.D."/>
            <person name="Moisan M.C."/>
            <person name="Butler G."/>
            <person name="Nguyen T.T.M."/>
            <person name="Dewar K."/>
            <person name="Conant G."/>
            <person name="Drula E."/>
            <person name="Henrissat B."/>
            <person name="Hansel C."/>
            <person name="Singer S."/>
            <person name="Hutchinson M.I."/>
            <person name="de Vries R.P."/>
            <person name="Natvig D.O."/>
            <person name="Powell A.J."/>
            <person name="Tsang A."/>
            <person name="Grigoriev I.V."/>
        </authorList>
    </citation>
    <scope>NUCLEOTIDE SEQUENCE [LARGE SCALE GENOMIC DNA]</scope>
    <source>
        <strain evidence="10 11">ATCC 22073</strain>
    </source>
</reference>
<accession>A0ABR4DC39</accession>